<keyword evidence="4" id="KW-1185">Reference proteome</keyword>
<feature type="region of interest" description="Disordered" evidence="2">
    <location>
        <begin position="1"/>
        <end position="23"/>
    </location>
</feature>
<gene>
    <name evidence="3" type="ORF">GYMLUDRAFT_253077</name>
</gene>
<proteinExistence type="predicted"/>
<dbReference type="EMBL" id="KN834909">
    <property type="protein sequence ID" value="KIK50318.1"/>
    <property type="molecule type" value="Genomic_DNA"/>
</dbReference>
<dbReference type="AlphaFoldDB" id="A0A0D0C6G5"/>
<evidence type="ECO:0000256" key="2">
    <source>
        <dbReference type="SAM" id="MobiDB-lite"/>
    </source>
</evidence>
<dbReference type="HOGENOM" id="CLU_023362_2_0_1"/>
<sequence>MSSSQMFPNQPIASSSNSGGSKPQLILRVPQPLQLASVVPFSNALPSAPPAAKKMWRVAFECSMQLQYPSISITDSVPTSLPTSLQPIYEDAYLANSSLEVLDRVDVEEWRNIFRSYPSCKYCESHNLHSSCSLCPNSLSCGTCEANYPSSKKLCSFKSIFCLLQFHILARLPLIVAYRIMSSRGLFPIQGKEWNALTAGLQKTPYHCSHPEELGLLSDRPRTSEGKRKAVISSNAFRKSQLLREERVHLGEPSREPIVPTLSRKGKEVIRDTTDVDVEMGAPEELDAMTLDYPEEVPPPPVPVPTPPAPVWKAIDNRSYRKVSGLKTWFFEPLVKRDPSDDSSTTRDKMIRTAIECIIICSQVVLEQDLWALADGLVQGIFNDLEEQLNHPSSEPPAPFSNSGLTQFVKSLSMINLSSANIVDAQQDELLRAYREYQALSQKSDCLATDNLRLQEQVVSHDAQLKDKDEELTQLKSFVWHFTGDIQSMEVQQLRGAMEARDGEIEELRKKLAASEGARRVAAEESKSRDEELAQLRQLFESVQGQFAAASPSKPSSSTS</sequence>
<protein>
    <submittedName>
        <fullName evidence="3">Uncharacterized protein</fullName>
    </submittedName>
</protein>
<organism evidence="3 4">
    <name type="scientific">Collybiopsis luxurians FD-317 M1</name>
    <dbReference type="NCBI Taxonomy" id="944289"/>
    <lineage>
        <taxon>Eukaryota</taxon>
        <taxon>Fungi</taxon>
        <taxon>Dikarya</taxon>
        <taxon>Basidiomycota</taxon>
        <taxon>Agaricomycotina</taxon>
        <taxon>Agaricomycetes</taxon>
        <taxon>Agaricomycetidae</taxon>
        <taxon>Agaricales</taxon>
        <taxon>Marasmiineae</taxon>
        <taxon>Omphalotaceae</taxon>
        <taxon>Collybiopsis</taxon>
        <taxon>Collybiopsis luxurians</taxon>
    </lineage>
</organism>
<accession>A0A0D0C6G5</accession>
<dbReference type="Proteomes" id="UP000053593">
    <property type="component" value="Unassembled WGS sequence"/>
</dbReference>
<evidence type="ECO:0000256" key="1">
    <source>
        <dbReference type="SAM" id="Coils"/>
    </source>
</evidence>
<evidence type="ECO:0000313" key="4">
    <source>
        <dbReference type="Proteomes" id="UP000053593"/>
    </source>
</evidence>
<name>A0A0D0C6G5_9AGAR</name>
<keyword evidence="1" id="KW-0175">Coiled coil</keyword>
<reference evidence="3 4" key="1">
    <citation type="submission" date="2014-04" db="EMBL/GenBank/DDBJ databases">
        <title>Evolutionary Origins and Diversification of the Mycorrhizal Mutualists.</title>
        <authorList>
            <consortium name="DOE Joint Genome Institute"/>
            <consortium name="Mycorrhizal Genomics Consortium"/>
            <person name="Kohler A."/>
            <person name="Kuo A."/>
            <person name="Nagy L.G."/>
            <person name="Floudas D."/>
            <person name="Copeland A."/>
            <person name="Barry K.W."/>
            <person name="Cichocki N."/>
            <person name="Veneault-Fourrey C."/>
            <person name="LaButti K."/>
            <person name="Lindquist E.A."/>
            <person name="Lipzen A."/>
            <person name="Lundell T."/>
            <person name="Morin E."/>
            <person name="Murat C."/>
            <person name="Riley R."/>
            <person name="Ohm R."/>
            <person name="Sun H."/>
            <person name="Tunlid A."/>
            <person name="Henrissat B."/>
            <person name="Grigoriev I.V."/>
            <person name="Hibbett D.S."/>
            <person name="Martin F."/>
        </authorList>
    </citation>
    <scope>NUCLEOTIDE SEQUENCE [LARGE SCALE GENOMIC DNA]</scope>
    <source>
        <strain evidence="3 4">FD-317 M1</strain>
    </source>
</reference>
<feature type="coiled-coil region" evidence="1">
    <location>
        <begin position="491"/>
        <end position="525"/>
    </location>
</feature>
<feature type="compositionally biased region" description="Polar residues" evidence="2">
    <location>
        <begin position="1"/>
        <end position="21"/>
    </location>
</feature>
<evidence type="ECO:0000313" key="3">
    <source>
        <dbReference type="EMBL" id="KIK50318.1"/>
    </source>
</evidence>